<name>A0AAV4Y022_CAEEX</name>
<accession>A0AAV4Y022</accession>
<reference evidence="1 2" key="1">
    <citation type="submission" date="2021-06" db="EMBL/GenBank/DDBJ databases">
        <title>Caerostris extrusa draft genome.</title>
        <authorList>
            <person name="Kono N."/>
            <person name="Arakawa K."/>
        </authorList>
    </citation>
    <scope>NUCLEOTIDE SEQUENCE [LARGE SCALE GENOMIC DNA]</scope>
</reference>
<protein>
    <submittedName>
        <fullName evidence="1">Uncharacterized protein</fullName>
    </submittedName>
</protein>
<dbReference type="Proteomes" id="UP001054945">
    <property type="component" value="Unassembled WGS sequence"/>
</dbReference>
<evidence type="ECO:0000313" key="1">
    <source>
        <dbReference type="EMBL" id="GIZ00677.1"/>
    </source>
</evidence>
<proteinExistence type="predicted"/>
<feature type="non-terminal residue" evidence="1">
    <location>
        <position position="64"/>
    </location>
</feature>
<keyword evidence="2" id="KW-1185">Reference proteome</keyword>
<dbReference type="AlphaFoldDB" id="A0AAV4Y022"/>
<organism evidence="1 2">
    <name type="scientific">Caerostris extrusa</name>
    <name type="common">Bark spider</name>
    <name type="synonym">Caerostris bankana</name>
    <dbReference type="NCBI Taxonomy" id="172846"/>
    <lineage>
        <taxon>Eukaryota</taxon>
        <taxon>Metazoa</taxon>
        <taxon>Ecdysozoa</taxon>
        <taxon>Arthropoda</taxon>
        <taxon>Chelicerata</taxon>
        <taxon>Arachnida</taxon>
        <taxon>Araneae</taxon>
        <taxon>Araneomorphae</taxon>
        <taxon>Entelegynae</taxon>
        <taxon>Araneoidea</taxon>
        <taxon>Araneidae</taxon>
        <taxon>Caerostris</taxon>
    </lineage>
</organism>
<dbReference type="EMBL" id="BPLR01018575">
    <property type="protein sequence ID" value="GIZ00677.1"/>
    <property type="molecule type" value="Genomic_DNA"/>
</dbReference>
<sequence>MEYTSREELHFKMMRNILEELQIAFQHGARSFTLLYAIPNGTIPNFLESNLASKIMKHKYAENI</sequence>
<evidence type="ECO:0000313" key="2">
    <source>
        <dbReference type="Proteomes" id="UP001054945"/>
    </source>
</evidence>
<gene>
    <name evidence="1" type="ORF">CEXT_358711</name>
</gene>
<comment type="caution">
    <text evidence="1">The sequence shown here is derived from an EMBL/GenBank/DDBJ whole genome shotgun (WGS) entry which is preliminary data.</text>
</comment>